<dbReference type="PANTHER" id="PTHR42877">
    <property type="entry name" value="L-ORNITHINE N(5)-MONOOXYGENASE-RELATED"/>
    <property type="match status" value="1"/>
</dbReference>
<feature type="region of interest" description="Disordered" evidence="1">
    <location>
        <begin position="1"/>
        <end position="23"/>
    </location>
</feature>
<dbReference type="Gene3D" id="3.50.50.60">
    <property type="entry name" value="FAD/NAD(P)-binding domain"/>
    <property type="match status" value="3"/>
</dbReference>
<dbReference type="SUPFAM" id="SSF51905">
    <property type="entry name" value="FAD/NAD(P)-binding domain"/>
    <property type="match status" value="1"/>
</dbReference>
<dbReference type="Proteomes" id="UP000267164">
    <property type="component" value="Chromosome"/>
</dbReference>
<dbReference type="InterPro" id="IPR036188">
    <property type="entry name" value="FAD/NAD-bd_sf"/>
</dbReference>
<dbReference type="InterPro" id="IPR051209">
    <property type="entry name" value="FAD-bind_Monooxygenase_sf"/>
</dbReference>
<dbReference type="PRINTS" id="PR00469">
    <property type="entry name" value="PNDRDTASEII"/>
</dbReference>
<evidence type="ECO:0000313" key="3">
    <source>
        <dbReference type="Proteomes" id="UP000267164"/>
    </source>
</evidence>
<dbReference type="Pfam" id="PF13738">
    <property type="entry name" value="Pyr_redox_3"/>
    <property type="match status" value="1"/>
</dbReference>
<dbReference type="OrthoDB" id="5168853at2"/>
<evidence type="ECO:0000313" key="2">
    <source>
        <dbReference type="EMBL" id="AYF77962.1"/>
    </source>
</evidence>
<keyword evidence="3" id="KW-1185">Reference proteome</keyword>
<gene>
    <name evidence="2" type="ORF">D7D52_33750</name>
</gene>
<dbReference type="AlphaFoldDB" id="A0A386ZJB7"/>
<dbReference type="KEGG" id="nyu:D7D52_33750"/>
<reference evidence="2 3" key="1">
    <citation type="submission" date="2018-09" db="EMBL/GenBank/DDBJ databases">
        <title>Nocardia yunnanensis sp. nov., an actinomycete isolated from a soil sample.</title>
        <authorList>
            <person name="Zhang J."/>
        </authorList>
    </citation>
    <scope>NUCLEOTIDE SEQUENCE [LARGE SCALE GENOMIC DNA]</scope>
    <source>
        <strain evidence="2 3">CFHS0054</strain>
    </source>
</reference>
<sequence>MRGPQGSRRRVPPRGAQEGRGRALLPHRVERARTHLLPQLPGRQHLYPAGQLLRSPSTDPQVPARRLPLRARAGGWGRADRHDGRRFDSCRRRPITRQDTQTFSRPGRPRRVTARTEQTLSSNIVDKTAPESLPEFEAVIIGGGVGGIAAGCQLRRAGIDDFVILERRDDFSGTWIANTYPGVALDVPSTSYEFTFAPNQWSRVFAEGSEVREYLQRVAREYNLYERARFGVSVEREVWDDEKGYWTVHLVGGGTVTARFALSATGFFLEPRSNAGIPDADKFTGKLMHSAGWDHSYDYQGKQVAVIGTGASSMQIVPSIAPKVAHLDVYQRTATWCFPKPDFAFGAIGRRLMRSQRFHTFAYMANWYVYQAAVVGAERLPKRAALALVEGLETVLRAAYRLYLRFQVTDRAARRALVPRHGVMANMPTFGRGFLQTFSRSNGNLVTTPIERFTENGIRTADGVEHHYDMIVLATGFNPASEPESFPTGTVLGRDGFDLGEFYRANGMQAYAGVTIPKMPNRWFLYGPYGWNGVTWVSMMENSALHIARVIAEAKANEVEVVEVTPEAHDAWHHTMTSSPSTVVAQEYLVERQVKRHNVHSYFSNSRGEAPILRPSLGFRDSLWNHSETFDPAKDYAFRSAVPTRERESTDAA</sequence>
<organism evidence="2 3">
    <name type="scientific">Nocardia yunnanensis</name>
    <dbReference type="NCBI Taxonomy" id="2382165"/>
    <lineage>
        <taxon>Bacteria</taxon>
        <taxon>Bacillati</taxon>
        <taxon>Actinomycetota</taxon>
        <taxon>Actinomycetes</taxon>
        <taxon>Mycobacteriales</taxon>
        <taxon>Nocardiaceae</taxon>
        <taxon>Nocardia</taxon>
    </lineage>
</organism>
<dbReference type="EMBL" id="CP032568">
    <property type="protein sequence ID" value="AYF77962.1"/>
    <property type="molecule type" value="Genomic_DNA"/>
</dbReference>
<accession>A0A386ZJB7</accession>
<feature type="region of interest" description="Disordered" evidence="1">
    <location>
        <begin position="97"/>
        <end position="119"/>
    </location>
</feature>
<evidence type="ECO:0000256" key="1">
    <source>
        <dbReference type="SAM" id="MobiDB-lite"/>
    </source>
</evidence>
<proteinExistence type="predicted"/>
<protein>
    <submittedName>
        <fullName evidence="2">NAD(P)/FAD-dependent oxidoreductase</fullName>
    </submittedName>
</protein>
<name>A0A386ZJB7_9NOCA</name>
<dbReference type="PANTHER" id="PTHR42877:SF4">
    <property type="entry name" value="FAD_NAD(P)-BINDING DOMAIN-CONTAINING PROTEIN-RELATED"/>
    <property type="match status" value="1"/>
</dbReference>